<evidence type="ECO:0000256" key="1">
    <source>
        <dbReference type="ARBA" id="ARBA00007365"/>
    </source>
</evidence>
<proteinExistence type="inferred from homology"/>
<keyword evidence="7" id="KW-1185">Reference proteome</keyword>
<dbReference type="RefSeq" id="WP_110253744.1">
    <property type="nucleotide sequence ID" value="NZ_QJKB01000001.1"/>
</dbReference>
<dbReference type="PROSITE" id="PS50072">
    <property type="entry name" value="CSA_PPIASE_2"/>
    <property type="match status" value="1"/>
</dbReference>
<evidence type="ECO:0000256" key="3">
    <source>
        <dbReference type="ARBA" id="ARBA00023235"/>
    </source>
</evidence>
<dbReference type="PRINTS" id="PR00153">
    <property type="entry name" value="CSAPPISMRASE"/>
</dbReference>
<comment type="caution">
    <text evidence="6">The sequence shown here is derived from an EMBL/GenBank/DDBJ whole genome shotgun (WGS) entry which is preliminary data.</text>
</comment>
<keyword evidence="2 4" id="KW-0697">Rotamase</keyword>
<name>A0A318JIV6_9BURK</name>
<evidence type="ECO:0000256" key="2">
    <source>
        <dbReference type="ARBA" id="ARBA00023110"/>
    </source>
</evidence>
<dbReference type="GO" id="GO:0006457">
    <property type="term" value="P:protein folding"/>
    <property type="evidence" value="ECO:0007669"/>
    <property type="project" value="InterPro"/>
</dbReference>
<feature type="signal peptide" evidence="4">
    <location>
        <begin position="1"/>
        <end position="29"/>
    </location>
</feature>
<dbReference type="GO" id="GO:0003755">
    <property type="term" value="F:peptidyl-prolyl cis-trans isomerase activity"/>
    <property type="evidence" value="ECO:0007669"/>
    <property type="project" value="UniProtKB-UniRule"/>
</dbReference>
<comment type="catalytic activity">
    <reaction evidence="4">
        <text>[protein]-peptidylproline (omega=180) = [protein]-peptidylproline (omega=0)</text>
        <dbReference type="Rhea" id="RHEA:16237"/>
        <dbReference type="Rhea" id="RHEA-COMP:10747"/>
        <dbReference type="Rhea" id="RHEA-COMP:10748"/>
        <dbReference type="ChEBI" id="CHEBI:83833"/>
        <dbReference type="ChEBI" id="CHEBI:83834"/>
        <dbReference type="EC" id="5.2.1.8"/>
    </reaction>
</comment>
<reference evidence="6 7" key="1">
    <citation type="submission" date="2018-05" db="EMBL/GenBank/DDBJ databases">
        <title>Genomic Encyclopedia of Type Strains, Phase IV (KMG-IV): sequencing the most valuable type-strain genomes for metagenomic binning, comparative biology and taxonomic classification.</title>
        <authorList>
            <person name="Goeker M."/>
        </authorList>
    </citation>
    <scope>NUCLEOTIDE SEQUENCE [LARGE SCALE GENOMIC DNA]</scope>
    <source>
        <strain evidence="6 7">DSM 19792</strain>
    </source>
</reference>
<dbReference type="EC" id="5.2.1.8" evidence="4"/>
<dbReference type="PANTHER" id="PTHR43246">
    <property type="entry name" value="PEPTIDYL-PROLYL CIS-TRANS ISOMERASE CYP38, CHLOROPLASTIC"/>
    <property type="match status" value="1"/>
</dbReference>
<accession>A0A318JIV6</accession>
<comment type="function">
    <text evidence="4">PPIases accelerate the folding of proteins. It catalyzes the cis-trans isomerization of proline imidic peptide bonds in oligopeptides.</text>
</comment>
<dbReference type="PROSITE" id="PS00170">
    <property type="entry name" value="CSA_PPIASE_1"/>
    <property type="match status" value="1"/>
</dbReference>
<keyword evidence="4" id="KW-0732">Signal</keyword>
<evidence type="ECO:0000259" key="5">
    <source>
        <dbReference type="PROSITE" id="PS50072"/>
    </source>
</evidence>
<dbReference type="Gene3D" id="2.40.100.10">
    <property type="entry name" value="Cyclophilin-like"/>
    <property type="match status" value="1"/>
</dbReference>
<dbReference type="EMBL" id="QJKB01000001">
    <property type="protein sequence ID" value="PXX47359.1"/>
    <property type="molecule type" value="Genomic_DNA"/>
</dbReference>
<dbReference type="SUPFAM" id="SSF50891">
    <property type="entry name" value="Cyclophilin-like"/>
    <property type="match status" value="1"/>
</dbReference>
<dbReference type="InterPro" id="IPR044665">
    <property type="entry name" value="E_coli_cyclophilin_A-like"/>
</dbReference>
<keyword evidence="3 4" id="KW-0413">Isomerase</keyword>
<dbReference type="OrthoDB" id="9807797at2"/>
<evidence type="ECO:0000313" key="6">
    <source>
        <dbReference type="EMBL" id="PXX47359.1"/>
    </source>
</evidence>
<dbReference type="Proteomes" id="UP000247792">
    <property type="component" value="Unassembled WGS sequence"/>
</dbReference>
<evidence type="ECO:0000256" key="4">
    <source>
        <dbReference type="RuleBase" id="RU363019"/>
    </source>
</evidence>
<comment type="similarity">
    <text evidence="1 4">Belongs to the cyclophilin-type PPIase family.</text>
</comment>
<protein>
    <recommendedName>
        <fullName evidence="4">Peptidyl-prolyl cis-trans isomerase</fullName>
        <shortName evidence="4">PPIase</shortName>
        <ecNumber evidence="4">5.2.1.8</ecNumber>
    </recommendedName>
</protein>
<dbReference type="Pfam" id="PF00160">
    <property type="entry name" value="Pro_isomerase"/>
    <property type="match status" value="1"/>
</dbReference>
<feature type="chain" id="PRO_5016195347" description="Peptidyl-prolyl cis-trans isomerase" evidence="4">
    <location>
        <begin position="30"/>
        <end position="223"/>
    </location>
</feature>
<dbReference type="InterPro" id="IPR020892">
    <property type="entry name" value="Cyclophilin-type_PPIase_CS"/>
</dbReference>
<feature type="domain" description="PPIase cyclophilin-type" evidence="5">
    <location>
        <begin position="39"/>
        <end position="221"/>
    </location>
</feature>
<sequence length="223" mass="24668">MLTMKISKSGLSSVLLGTCLMMASAFSFAEGQPKVAFKTNMGEIIIELYPEAAPKTVENFLKYVKSGHYKGTIFHRVIDNFMIQGGGYDKDMKEKPTNKPVPLEAREALDKGLKNDLGVVSMARTQDPNSASAQFYINVKDNDFLNHQILPEGDPVEFQYRGNTVTERRARALAMTAGYTPFGKVIKGMEVVEKIKVVETGEAKMMQNVPVKPVIIQSATLLK</sequence>
<organism evidence="6 7">
    <name type="scientific">Undibacterium pigrum</name>
    <dbReference type="NCBI Taxonomy" id="401470"/>
    <lineage>
        <taxon>Bacteria</taxon>
        <taxon>Pseudomonadati</taxon>
        <taxon>Pseudomonadota</taxon>
        <taxon>Betaproteobacteria</taxon>
        <taxon>Burkholderiales</taxon>
        <taxon>Oxalobacteraceae</taxon>
        <taxon>Undibacterium</taxon>
    </lineage>
</organism>
<dbReference type="InterPro" id="IPR029000">
    <property type="entry name" value="Cyclophilin-like_dom_sf"/>
</dbReference>
<dbReference type="AlphaFoldDB" id="A0A318JIV6"/>
<dbReference type="InterPro" id="IPR002130">
    <property type="entry name" value="Cyclophilin-type_PPIase_dom"/>
</dbReference>
<gene>
    <name evidence="6" type="ORF">DFR42_101937</name>
</gene>
<evidence type="ECO:0000313" key="7">
    <source>
        <dbReference type="Proteomes" id="UP000247792"/>
    </source>
</evidence>